<proteinExistence type="predicted"/>
<evidence type="ECO:0000256" key="1">
    <source>
        <dbReference type="SAM" id="MobiDB-lite"/>
    </source>
</evidence>
<keyword evidence="3" id="KW-1185">Reference proteome</keyword>
<comment type="caution">
    <text evidence="2">The sequence shown here is derived from an EMBL/GenBank/DDBJ whole genome shotgun (WGS) entry which is preliminary data.</text>
</comment>
<dbReference type="Proteomes" id="UP001161325">
    <property type="component" value="Unassembled WGS sequence"/>
</dbReference>
<dbReference type="EMBL" id="BRXS01000008">
    <property type="protein sequence ID" value="GLC28146.1"/>
    <property type="molecule type" value="Genomic_DNA"/>
</dbReference>
<name>A0AA37QFW2_9BACT</name>
<organism evidence="2 3">
    <name type="scientific">Roseisolibacter agri</name>
    <dbReference type="NCBI Taxonomy" id="2014610"/>
    <lineage>
        <taxon>Bacteria</taxon>
        <taxon>Pseudomonadati</taxon>
        <taxon>Gemmatimonadota</taxon>
        <taxon>Gemmatimonadia</taxon>
        <taxon>Gemmatimonadales</taxon>
        <taxon>Gemmatimonadaceae</taxon>
        <taxon>Roseisolibacter</taxon>
    </lineage>
</organism>
<feature type="region of interest" description="Disordered" evidence="1">
    <location>
        <begin position="142"/>
        <end position="166"/>
    </location>
</feature>
<dbReference type="AlphaFoldDB" id="A0AA37QFW2"/>
<dbReference type="RefSeq" id="WP_284352569.1">
    <property type="nucleotide sequence ID" value="NZ_BRXS01000008.1"/>
</dbReference>
<protein>
    <submittedName>
        <fullName evidence="2">Uncharacterized protein</fullName>
    </submittedName>
</protein>
<accession>A0AA37QFW2</accession>
<evidence type="ECO:0000313" key="2">
    <source>
        <dbReference type="EMBL" id="GLC28146.1"/>
    </source>
</evidence>
<evidence type="ECO:0000313" key="3">
    <source>
        <dbReference type="Proteomes" id="UP001161325"/>
    </source>
</evidence>
<sequence>MPAVALGVLTRTQLEVGVPLAYVGGTARRRASGLADVELSMLRNLTVESAIPALALVGDVPIPAGGFGPDRAYPSLKGIGTQTVAWARFHVNGQHTFGDRLSRDATDLAAADSAGVPDWCRPVTGRPRAVHSIRGQVTTLAPARRSYRNGRQASPLTAPFPSAPSS</sequence>
<reference evidence="2" key="1">
    <citation type="submission" date="2022-08" db="EMBL/GenBank/DDBJ databases">
        <title>Draft genome sequencing of Roseisolibacter agri AW1220.</title>
        <authorList>
            <person name="Tobiishi Y."/>
            <person name="Tonouchi A."/>
        </authorList>
    </citation>
    <scope>NUCLEOTIDE SEQUENCE</scope>
    <source>
        <strain evidence="2">AW1220</strain>
    </source>
</reference>
<gene>
    <name evidence="2" type="ORF">rosag_46590</name>
</gene>